<keyword evidence="1" id="KW-1133">Transmembrane helix</keyword>
<dbReference type="InterPro" id="IPR038765">
    <property type="entry name" value="Papain-like_cys_pep_sf"/>
</dbReference>
<dbReference type="PANTHER" id="PTHR42736">
    <property type="entry name" value="PROTEIN-GLUTAMINE GAMMA-GLUTAMYLTRANSFERASE"/>
    <property type="match status" value="1"/>
</dbReference>
<feature type="transmembrane region" description="Helical" evidence="1">
    <location>
        <begin position="556"/>
        <end position="575"/>
    </location>
</feature>
<protein>
    <submittedName>
        <fullName evidence="3">DUF3488 domain-containing protein</fullName>
    </submittedName>
</protein>
<evidence type="ECO:0000313" key="4">
    <source>
        <dbReference type="Proteomes" id="UP000283255"/>
    </source>
</evidence>
<comment type="caution">
    <text evidence="3">The sequence shown here is derived from an EMBL/GenBank/DDBJ whole genome shotgun (WGS) entry which is preliminary data.</text>
</comment>
<dbReference type="EMBL" id="QZCH01000003">
    <property type="protein sequence ID" value="RJG49949.1"/>
    <property type="molecule type" value="Genomic_DNA"/>
</dbReference>
<keyword evidence="4" id="KW-1185">Reference proteome</keyword>
<feature type="domain" description="Transglutaminase-like" evidence="2">
    <location>
        <begin position="408"/>
        <end position="478"/>
    </location>
</feature>
<reference evidence="3 4" key="1">
    <citation type="submission" date="2018-09" db="EMBL/GenBank/DDBJ databases">
        <authorList>
            <person name="Wang F."/>
        </authorList>
    </citation>
    <scope>NUCLEOTIDE SEQUENCE [LARGE SCALE GENOMIC DNA]</scope>
    <source>
        <strain evidence="3 4">PLHSC7-2</strain>
    </source>
</reference>
<dbReference type="SMART" id="SM00460">
    <property type="entry name" value="TGc"/>
    <property type="match status" value="1"/>
</dbReference>
<feature type="transmembrane region" description="Helical" evidence="1">
    <location>
        <begin position="117"/>
        <end position="134"/>
    </location>
</feature>
<evidence type="ECO:0000259" key="2">
    <source>
        <dbReference type="SMART" id="SM00460"/>
    </source>
</evidence>
<organism evidence="3 4">
    <name type="scientific">Motilimonas pumila</name>
    <dbReference type="NCBI Taxonomy" id="2303987"/>
    <lineage>
        <taxon>Bacteria</taxon>
        <taxon>Pseudomonadati</taxon>
        <taxon>Pseudomonadota</taxon>
        <taxon>Gammaproteobacteria</taxon>
        <taxon>Alteromonadales</taxon>
        <taxon>Alteromonadales genera incertae sedis</taxon>
        <taxon>Motilimonas</taxon>
    </lineage>
</organism>
<dbReference type="SUPFAM" id="SSF54001">
    <property type="entry name" value="Cysteine proteinases"/>
    <property type="match status" value="1"/>
</dbReference>
<dbReference type="Proteomes" id="UP000283255">
    <property type="component" value="Unassembled WGS sequence"/>
</dbReference>
<evidence type="ECO:0000313" key="3">
    <source>
        <dbReference type="EMBL" id="RJG49949.1"/>
    </source>
</evidence>
<dbReference type="AlphaFoldDB" id="A0A418YHZ3"/>
<sequence length="663" mass="75666">MARPPLSREHAMSSNGFFQRQHLQLIFCAYLATMLSLASQLTPLIFALTLFCLGWRLGIFLGRLKAPSPWLNRTVTLVAASATLGLVASQGLFSVMLHLIMLGYTLKFLELTQKRDINVFICTGFILVATFFVFHTQVYMALWGLVLMALHLIIALALYGPRWQWQQQGKILGKLVLVSLPLCLVLFIVFPRLPPVWKLPQQKGATTGLSDSVSLGDIAKLSRSSELAFRASFEQTPPNVNQRYWRAMTMSHYDGTTWSQSLADKQQANARSSQVTKTGKGQSYQVVFEPSYQTWLPSLTLSQADGQGFSVFDGSLRSEKIIAQRRMFDLTWYPDASLTDVNESQRRQYITLPAEGNPQARQWAAQLKQSHQTASAQLDAILTTFTQAPYRYTLSPPQLGASQIDDFLFNSKAGFCVHYASSFVFMARSLGLPSRMVTGYQGGEWDENAGFITVRQYDAHAWAEVWLDGKWQRFDPTAYVSPERVDMGLESALPDEFLAGEMSLLRLRNNAMINQLYLAMAKFDYAWSVWVLNYNSDKQLRLLSRWFGSINFMQQAWLFVYLFATALALMVLFSLKPWQRPRLSALDKQFYLFEKAMGRHDLQRQTGETVSDFCKRIGHSKRHWQSTLTDYSRVYNRAKYGQVSEVQYAKEVMKLKWLLSRLK</sequence>
<name>A0A418YHZ3_9GAMM</name>
<feature type="transmembrane region" description="Helical" evidence="1">
    <location>
        <begin position="141"/>
        <end position="159"/>
    </location>
</feature>
<accession>A0A418YHZ3</accession>
<dbReference type="PANTHER" id="PTHR42736:SF1">
    <property type="entry name" value="PROTEIN-GLUTAMINE GAMMA-GLUTAMYLTRANSFERASE"/>
    <property type="match status" value="1"/>
</dbReference>
<gene>
    <name evidence="3" type="ORF">D1Z90_04710</name>
</gene>
<evidence type="ECO:0000256" key="1">
    <source>
        <dbReference type="SAM" id="Phobius"/>
    </source>
</evidence>
<keyword evidence="1" id="KW-0812">Transmembrane</keyword>
<feature type="transmembrane region" description="Helical" evidence="1">
    <location>
        <begin position="74"/>
        <end position="97"/>
    </location>
</feature>
<dbReference type="InterPro" id="IPR002931">
    <property type="entry name" value="Transglutaminase-like"/>
</dbReference>
<feature type="transmembrane region" description="Helical" evidence="1">
    <location>
        <begin position="44"/>
        <end position="62"/>
    </location>
</feature>
<keyword evidence="1" id="KW-0472">Membrane</keyword>
<feature type="transmembrane region" description="Helical" evidence="1">
    <location>
        <begin position="171"/>
        <end position="190"/>
    </location>
</feature>
<dbReference type="InterPro" id="IPR021878">
    <property type="entry name" value="TgpA_N"/>
</dbReference>
<reference evidence="3 4" key="2">
    <citation type="submission" date="2019-01" db="EMBL/GenBank/DDBJ databases">
        <title>Motilimonas pumilus sp. nov., isolated from the gut of sea cucumber (Apostichopus japonicus).</title>
        <authorList>
            <person name="Wang F.-Q."/>
            <person name="Ren L.-H."/>
            <person name="Lin Y.-W."/>
            <person name="Sun G.-H."/>
            <person name="Du Z.-J."/>
            <person name="Zhao J.-X."/>
            <person name="Liu X.-J."/>
            <person name="Liu L.-J."/>
        </authorList>
    </citation>
    <scope>NUCLEOTIDE SEQUENCE [LARGE SCALE GENOMIC DNA]</scope>
    <source>
        <strain evidence="3 4">PLHSC7-2</strain>
    </source>
</reference>
<dbReference type="InterPro" id="IPR052901">
    <property type="entry name" value="Bact_TGase-like"/>
</dbReference>
<dbReference type="Pfam" id="PF01841">
    <property type="entry name" value="Transglut_core"/>
    <property type="match status" value="1"/>
</dbReference>
<proteinExistence type="predicted"/>
<dbReference type="Pfam" id="PF11992">
    <property type="entry name" value="TgpA_N"/>
    <property type="match status" value="1"/>
</dbReference>
<dbReference type="Gene3D" id="3.10.620.30">
    <property type="match status" value="1"/>
</dbReference>